<keyword evidence="4" id="KW-0732">Signal</keyword>
<comment type="caution">
    <text evidence="5">The sequence shown here is derived from an EMBL/GenBank/DDBJ whole genome shotgun (WGS) entry which is preliminary data.</text>
</comment>
<dbReference type="InterPro" id="IPR032675">
    <property type="entry name" value="LRR_dom_sf"/>
</dbReference>
<dbReference type="EMBL" id="FQVY01000005">
    <property type="protein sequence ID" value="SHG55575.1"/>
    <property type="molecule type" value="Genomic_DNA"/>
</dbReference>
<dbReference type="AlphaFoldDB" id="A0AAQ1MFS2"/>
<feature type="transmembrane region" description="Helical" evidence="3">
    <location>
        <begin position="956"/>
        <end position="975"/>
    </location>
</feature>
<dbReference type="Gene3D" id="3.80.10.10">
    <property type="entry name" value="Ribonuclease Inhibitor"/>
    <property type="match status" value="1"/>
</dbReference>
<dbReference type="Gene3D" id="2.60.40.4270">
    <property type="entry name" value="Listeria-Bacteroides repeat domain"/>
    <property type="match status" value="1"/>
</dbReference>
<dbReference type="Proteomes" id="UP000184089">
    <property type="component" value="Unassembled WGS sequence"/>
</dbReference>
<keyword evidence="3" id="KW-0472">Membrane</keyword>
<dbReference type="InterPro" id="IPR013378">
    <property type="entry name" value="InlB-like_B-rpt"/>
</dbReference>
<feature type="chain" id="PRO_5043048645" evidence="4">
    <location>
        <begin position="29"/>
        <end position="982"/>
    </location>
</feature>
<evidence type="ECO:0000256" key="4">
    <source>
        <dbReference type="SAM" id="SignalP"/>
    </source>
</evidence>
<keyword evidence="3" id="KW-0812">Transmembrane</keyword>
<dbReference type="GO" id="GO:0030313">
    <property type="term" value="C:cell envelope"/>
    <property type="evidence" value="ECO:0007669"/>
    <property type="project" value="UniProtKB-SubCell"/>
</dbReference>
<comment type="subcellular location">
    <subcellularLocation>
        <location evidence="1">Cell envelope</location>
    </subcellularLocation>
</comment>
<dbReference type="SUPFAM" id="SSF52058">
    <property type="entry name" value="L domain-like"/>
    <property type="match status" value="1"/>
</dbReference>
<dbReference type="PANTHER" id="PTHR45661">
    <property type="entry name" value="SURFACE ANTIGEN"/>
    <property type="match status" value="1"/>
</dbReference>
<reference evidence="6" key="1">
    <citation type="submission" date="2016-11" db="EMBL/GenBank/DDBJ databases">
        <authorList>
            <person name="Jaros S."/>
            <person name="Januszkiewicz K."/>
            <person name="Wedrychowicz H."/>
        </authorList>
    </citation>
    <scope>NUCLEOTIDE SEQUENCE [LARGE SCALE GENOMIC DNA]</scope>
    <source>
        <strain evidence="6">DSM 4029</strain>
    </source>
</reference>
<dbReference type="InterPro" id="IPR053139">
    <property type="entry name" value="Surface_bspA-like"/>
</dbReference>
<evidence type="ECO:0000256" key="1">
    <source>
        <dbReference type="ARBA" id="ARBA00004196"/>
    </source>
</evidence>
<dbReference type="Pfam" id="PF09479">
    <property type="entry name" value="Flg_new"/>
    <property type="match status" value="1"/>
</dbReference>
<keyword evidence="3" id="KW-1133">Transmembrane helix</keyword>
<feature type="signal peptide" evidence="4">
    <location>
        <begin position="1"/>
        <end position="28"/>
    </location>
</feature>
<name>A0AAQ1MFS2_9FIRM</name>
<dbReference type="PANTHER" id="PTHR45661:SF3">
    <property type="entry name" value="IG-LIKE DOMAIN-CONTAINING PROTEIN"/>
    <property type="match status" value="1"/>
</dbReference>
<evidence type="ECO:0000313" key="6">
    <source>
        <dbReference type="Proteomes" id="UP000184089"/>
    </source>
</evidence>
<proteinExistence type="predicted"/>
<evidence type="ECO:0000313" key="5">
    <source>
        <dbReference type="EMBL" id="SHG55575.1"/>
    </source>
</evidence>
<dbReference type="Pfam" id="PF13306">
    <property type="entry name" value="LRR_5"/>
    <property type="match status" value="1"/>
</dbReference>
<accession>A0AAQ1MFS2</accession>
<dbReference type="RefSeq" id="WP_021660716.1">
    <property type="nucleotide sequence ID" value="NZ_FQVY01000005.1"/>
</dbReference>
<dbReference type="InterPro" id="IPR042229">
    <property type="entry name" value="Listeria/Bacterioides_rpt_sf"/>
</dbReference>
<gene>
    <name evidence="5" type="ORF">SAMN05444424_2678</name>
</gene>
<protein>
    <submittedName>
        <fullName evidence="5">Listeria/Bacterioides repeat-containing protein</fullName>
    </submittedName>
</protein>
<sequence length="982" mass="103391">MRFAKRRRGAVALVLLVALAVLSLSTWAEEAPYTGAVFTWAEAGGGVAVTGFDDGYLASLTEAQRGDIAIIIPETIGGKPVTAIGDLAFYNNTHPSYKDCRFTSLDLSQATHLVQIGEMAFDSHSELTGPLALPASLETIGKQAFMGCRFTGSLDLPAALTTLGQGAFKYNTGLTGVRFPAGLTTIENAAFSGCTGLSGELALPKSLKKIGAQAFQSCSALTGTLTLPEELTFLGSQAFYGTNVSTAVLPPDPTVVLENGGTAFRNCARLTALLCTEENYAAYAKSLTYADAKKLLGYPISVSYADGSAPALERLFGRPLNLVKGADGHWATDSGFALPADDGSTGYLTRWSFAEGGSTVSPASAVSGATLYPVRGYADPVLTPSDSRVSKVYDGQPVELKIDISHPLKGDKVFFYCMWTKVHNYQKDKDRWSTDNCWTAVDVADSAPGGGDWYQVTVYGYDYATKTNFYKSQTHYFYLDIQPADATVLPVCAGDAPLESGLPSLALGEGSTPGAIAWEEGQTPVVGTANYRWTFEPDSGNYRGTGGEVALTLHPAPAIAVEAGVGGAVSREGEGLWGEDAVYRLTPAPGYRVDTVLADGVPVAATGRYTFPQISGPHTLQVTFAPLWAEEAEEMIGTLPPLDGNLAPEEQAAAEEAVLAAKVHTEALKKGGTALSAGAQDTLNAALAQLSTVAVEGPDHPALTLNRPAALLSNMSQEEAAALQAGEISHYRLSLQRGSAAPDGREQAAIETAAQGYVLADQHSLTLQKIITRGEDTEVVPVERLAAPISLTFTLPPALQAPDGIARTHAVLRTHQAPDGSWSAEILEDVDGSATTVTVLTDRFSTYTLIYRDEAVAPKRCTVHFAGTGLADTEAAAGSLLPQPADPTREGYRFGGWYQDEGCTLPWDFAADRVEGELTLYPRWIPLEGTPDGEVRPAPSPAPTPDEGLPAETGDAGLPLAAGALALLAAGAVALSRARKRR</sequence>
<evidence type="ECO:0000256" key="3">
    <source>
        <dbReference type="SAM" id="Phobius"/>
    </source>
</evidence>
<evidence type="ECO:0000256" key="2">
    <source>
        <dbReference type="SAM" id="MobiDB-lite"/>
    </source>
</evidence>
<organism evidence="5 6">
    <name type="scientific">Bittarella massiliensis</name>
    <name type="common">ex Durand et al. 2017</name>
    <dbReference type="NCBI Taxonomy" id="1720313"/>
    <lineage>
        <taxon>Bacteria</taxon>
        <taxon>Bacillati</taxon>
        <taxon>Bacillota</taxon>
        <taxon>Clostridia</taxon>
        <taxon>Eubacteriales</taxon>
        <taxon>Oscillospiraceae</taxon>
        <taxon>Bittarella (ex Durand et al. 2017)</taxon>
    </lineage>
</organism>
<dbReference type="InterPro" id="IPR026906">
    <property type="entry name" value="LRR_5"/>
</dbReference>
<dbReference type="NCBIfam" id="TIGR02543">
    <property type="entry name" value="List_Bact_rpt"/>
    <property type="match status" value="1"/>
</dbReference>
<feature type="region of interest" description="Disordered" evidence="2">
    <location>
        <begin position="929"/>
        <end position="955"/>
    </location>
</feature>